<comment type="pathway">
    <text evidence="11">Cofactor biosynthesis; tocopherol biosynthesis.</text>
</comment>
<evidence type="ECO:0000256" key="2">
    <source>
        <dbReference type="ARBA" id="ARBA00010794"/>
    </source>
</evidence>
<dbReference type="GO" id="GO:0009507">
    <property type="term" value="C:chloroplast"/>
    <property type="evidence" value="ECO:0007669"/>
    <property type="project" value="UniProtKB-SubCell"/>
</dbReference>
<evidence type="ECO:0000256" key="11">
    <source>
        <dbReference type="ARBA" id="ARBA00024015"/>
    </source>
</evidence>
<evidence type="ECO:0000256" key="6">
    <source>
        <dbReference type="ARBA" id="ARBA00022692"/>
    </source>
</evidence>
<keyword evidence="4" id="KW-0934">Plastid</keyword>
<evidence type="ECO:0000313" key="15">
    <source>
        <dbReference type="EMBL" id="KAG2438524.1"/>
    </source>
</evidence>
<reference evidence="15" key="1">
    <citation type="journal article" date="2020" name="bioRxiv">
        <title>Comparative genomics of Chlamydomonas.</title>
        <authorList>
            <person name="Craig R.J."/>
            <person name="Hasan A.R."/>
            <person name="Ness R.W."/>
            <person name="Keightley P.D."/>
        </authorList>
    </citation>
    <scope>NUCLEOTIDE SEQUENCE</scope>
    <source>
        <strain evidence="15">SAG 7.73</strain>
    </source>
</reference>
<keyword evidence="9 14" id="KW-1133">Transmembrane helix</keyword>
<dbReference type="EMBL" id="JAEHOC010000009">
    <property type="protein sequence ID" value="KAG2438524.1"/>
    <property type="molecule type" value="Genomic_DNA"/>
</dbReference>
<evidence type="ECO:0000256" key="8">
    <source>
        <dbReference type="ARBA" id="ARBA00022946"/>
    </source>
</evidence>
<dbReference type="PANTHER" id="PTHR32523:SF8">
    <property type="entry name" value="DOLICHOL KINASE"/>
    <property type="match status" value="1"/>
</dbReference>
<sequence>MGGTYVLHWVLFSQGSLPARVLCAAVPFAATLVFALVGLGLLPLDVLVKTATRSGRREELLSGPLLYGLVHSLLTVVFFTASPAGVIAVAVLCWGDGAAELAGRTYGVARLPHSPGKTWAGSAACLAAGLVFSLAYSFFFRHLSTFDRPVGAGELAAGCALCAAAGALAESLPLDGDNLWVPLATVVTSVWWFGF</sequence>
<keyword evidence="16" id="KW-1185">Reference proteome</keyword>
<keyword evidence="8" id="KW-0809">Transit peptide</keyword>
<evidence type="ECO:0000256" key="7">
    <source>
        <dbReference type="ARBA" id="ARBA00022777"/>
    </source>
</evidence>
<dbReference type="GO" id="GO:0010276">
    <property type="term" value="F:phytol kinase activity"/>
    <property type="evidence" value="ECO:0007669"/>
    <property type="project" value="UniProtKB-EC"/>
</dbReference>
<evidence type="ECO:0000256" key="5">
    <source>
        <dbReference type="ARBA" id="ARBA00022679"/>
    </source>
</evidence>
<protein>
    <recommendedName>
        <fullName evidence="12">phytol kinase</fullName>
        <ecNumber evidence="12">2.7.1.182</ecNumber>
    </recommendedName>
</protein>
<evidence type="ECO:0000256" key="14">
    <source>
        <dbReference type="SAM" id="Phobius"/>
    </source>
</evidence>
<dbReference type="InterPro" id="IPR039606">
    <property type="entry name" value="Phytol/farnesol_kinase"/>
</dbReference>
<keyword evidence="6 14" id="KW-0812">Transmembrane</keyword>
<keyword evidence="7" id="KW-0418">Kinase</keyword>
<name>A0A835W633_CHLIN</name>
<dbReference type="GO" id="GO:0016020">
    <property type="term" value="C:membrane"/>
    <property type="evidence" value="ECO:0007669"/>
    <property type="project" value="UniProtKB-SubCell"/>
</dbReference>
<gene>
    <name evidence="15" type="ORF">HXX76_005075</name>
</gene>
<evidence type="ECO:0000256" key="12">
    <source>
        <dbReference type="ARBA" id="ARBA00039024"/>
    </source>
</evidence>
<feature type="transmembrane region" description="Helical" evidence="14">
    <location>
        <begin position="65"/>
        <end position="92"/>
    </location>
</feature>
<keyword evidence="3" id="KW-0150">Chloroplast</keyword>
<evidence type="ECO:0000256" key="4">
    <source>
        <dbReference type="ARBA" id="ARBA00022640"/>
    </source>
</evidence>
<dbReference type="PANTHER" id="PTHR32523">
    <property type="entry name" value="PHYTOL KINASE 1, CHLOROPLASTIC"/>
    <property type="match status" value="1"/>
</dbReference>
<comment type="similarity">
    <text evidence="2">Belongs to the polyprenol kinase family.</text>
</comment>
<evidence type="ECO:0000256" key="1">
    <source>
        <dbReference type="ARBA" id="ARBA00004508"/>
    </source>
</evidence>
<keyword evidence="5" id="KW-0808">Transferase</keyword>
<comment type="subcellular location">
    <subcellularLocation>
        <location evidence="1">Plastid</location>
        <location evidence="1">Chloroplast membrane</location>
        <topology evidence="1">Multi-pass membrane protein</topology>
    </subcellularLocation>
</comment>
<evidence type="ECO:0000256" key="13">
    <source>
        <dbReference type="ARBA" id="ARBA00048889"/>
    </source>
</evidence>
<accession>A0A835W633</accession>
<dbReference type="OrthoDB" id="5673at2759"/>
<proteinExistence type="inferred from homology"/>
<dbReference type="AlphaFoldDB" id="A0A835W633"/>
<comment type="caution">
    <text evidence="15">The sequence shown here is derived from an EMBL/GenBank/DDBJ whole genome shotgun (WGS) entry which is preliminary data.</text>
</comment>
<evidence type="ECO:0000256" key="9">
    <source>
        <dbReference type="ARBA" id="ARBA00022989"/>
    </source>
</evidence>
<evidence type="ECO:0000256" key="3">
    <source>
        <dbReference type="ARBA" id="ARBA00022528"/>
    </source>
</evidence>
<evidence type="ECO:0000313" key="16">
    <source>
        <dbReference type="Proteomes" id="UP000650467"/>
    </source>
</evidence>
<keyword evidence="10 14" id="KW-0472">Membrane</keyword>
<dbReference type="EC" id="2.7.1.182" evidence="12"/>
<organism evidence="15 16">
    <name type="scientific">Chlamydomonas incerta</name>
    <dbReference type="NCBI Taxonomy" id="51695"/>
    <lineage>
        <taxon>Eukaryota</taxon>
        <taxon>Viridiplantae</taxon>
        <taxon>Chlorophyta</taxon>
        <taxon>core chlorophytes</taxon>
        <taxon>Chlorophyceae</taxon>
        <taxon>CS clade</taxon>
        <taxon>Chlamydomonadales</taxon>
        <taxon>Chlamydomonadaceae</taxon>
        <taxon>Chlamydomonas</taxon>
    </lineage>
</organism>
<comment type="catalytic activity">
    <reaction evidence="13">
        <text>phytol + CTP = phytyl phosphate + CDP + H(+)</text>
        <dbReference type="Rhea" id="RHEA:38055"/>
        <dbReference type="ChEBI" id="CHEBI:15378"/>
        <dbReference type="ChEBI" id="CHEBI:17327"/>
        <dbReference type="ChEBI" id="CHEBI:37563"/>
        <dbReference type="ChEBI" id="CHEBI:58069"/>
        <dbReference type="ChEBI" id="CHEBI:75483"/>
        <dbReference type="EC" id="2.7.1.182"/>
    </reaction>
</comment>
<feature type="transmembrane region" description="Helical" evidence="14">
    <location>
        <begin position="119"/>
        <end position="140"/>
    </location>
</feature>
<dbReference type="Proteomes" id="UP000650467">
    <property type="component" value="Unassembled WGS sequence"/>
</dbReference>
<evidence type="ECO:0000256" key="10">
    <source>
        <dbReference type="ARBA" id="ARBA00023136"/>
    </source>
</evidence>
<feature type="transmembrane region" description="Helical" evidence="14">
    <location>
        <begin position="19"/>
        <end position="44"/>
    </location>
</feature>